<evidence type="ECO:0000313" key="2">
    <source>
        <dbReference type="EMBL" id="XCN73573.1"/>
    </source>
</evidence>
<feature type="domain" description="PIN" evidence="1">
    <location>
        <begin position="5"/>
        <end position="117"/>
    </location>
</feature>
<dbReference type="AlphaFoldDB" id="A0AAU8LXE5"/>
<dbReference type="Gene3D" id="3.40.50.1010">
    <property type="entry name" value="5'-nuclease"/>
    <property type="match status" value="1"/>
</dbReference>
<dbReference type="SUPFAM" id="SSF88723">
    <property type="entry name" value="PIN domain-like"/>
    <property type="match status" value="1"/>
</dbReference>
<dbReference type="CDD" id="cd18692">
    <property type="entry name" value="PIN_VapC-like"/>
    <property type="match status" value="1"/>
</dbReference>
<gene>
    <name evidence="2" type="ORF">Q3M24_02130</name>
</gene>
<dbReference type="InterPro" id="IPR002716">
    <property type="entry name" value="PIN_dom"/>
</dbReference>
<sequence>MSDRIFADTNVLVYSIADDQQKRTTAELILLDNDIVVSPQVINEFISVTLRKRILPPEQVVRYAAKFMQVFEVTAMTKQTITAALDVMNRYQLSYWDSLIVAAALESDCPYLYTEDLQHGQKIEKQLMIFNPFIPVSDRPDGI</sequence>
<accession>A0AAU8LXE5</accession>
<dbReference type="InterPro" id="IPR029060">
    <property type="entry name" value="PIN-like_dom_sf"/>
</dbReference>
<proteinExistence type="predicted"/>
<reference evidence="2" key="2">
    <citation type="submission" date="2024-06" db="EMBL/GenBank/DDBJ databases">
        <authorList>
            <person name="Plum-Jensen L.E."/>
            <person name="Schramm A."/>
            <person name="Marshall I.P.G."/>
        </authorList>
    </citation>
    <scope>NUCLEOTIDE SEQUENCE</scope>
    <source>
        <strain evidence="2">Rat1</strain>
    </source>
</reference>
<protein>
    <submittedName>
        <fullName evidence="2">PIN domain-containing protein</fullName>
    </submittedName>
</protein>
<organism evidence="2">
    <name type="scientific">Candidatus Electrothrix aestuarii</name>
    <dbReference type="NCBI Taxonomy" id="3062594"/>
    <lineage>
        <taxon>Bacteria</taxon>
        <taxon>Pseudomonadati</taxon>
        <taxon>Thermodesulfobacteriota</taxon>
        <taxon>Desulfobulbia</taxon>
        <taxon>Desulfobulbales</taxon>
        <taxon>Desulfobulbaceae</taxon>
        <taxon>Candidatus Electrothrix</taxon>
    </lineage>
</organism>
<name>A0AAU8LXE5_9BACT</name>
<dbReference type="EMBL" id="CP159373">
    <property type="protein sequence ID" value="XCN73573.1"/>
    <property type="molecule type" value="Genomic_DNA"/>
</dbReference>
<reference evidence="2" key="1">
    <citation type="journal article" date="2024" name="Syst. Appl. Microbiol.">
        <title>First single-strain enrichments of Electrothrix cable bacteria, description of E. aestuarii sp. nov. and E. rattekaaiensis sp. nov., and proposal of a cable bacteria taxonomy following the rules of the SeqCode.</title>
        <authorList>
            <person name="Plum-Jensen L.E."/>
            <person name="Schramm A."/>
            <person name="Marshall I.P.G."/>
        </authorList>
    </citation>
    <scope>NUCLEOTIDE SEQUENCE</scope>
    <source>
        <strain evidence="2">Rat1</strain>
    </source>
</reference>
<dbReference type="KEGG" id="eaj:Q3M24_02130"/>
<evidence type="ECO:0000259" key="1">
    <source>
        <dbReference type="Pfam" id="PF01850"/>
    </source>
</evidence>
<dbReference type="Pfam" id="PF01850">
    <property type="entry name" value="PIN"/>
    <property type="match status" value="1"/>
</dbReference>